<keyword evidence="1" id="KW-0812">Transmembrane</keyword>
<protein>
    <submittedName>
        <fullName evidence="2">Uncharacterized protein</fullName>
    </submittedName>
</protein>
<gene>
    <name evidence="2" type="ORF">SAMN04488513_101139</name>
</gene>
<keyword evidence="3" id="KW-1185">Reference proteome</keyword>
<reference evidence="3" key="1">
    <citation type="submission" date="2016-11" db="EMBL/GenBank/DDBJ databases">
        <authorList>
            <person name="Varghese N."/>
            <person name="Submissions S."/>
        </authorList>
    </citation>
    <scope>NUCLEOTIDE SEQUENCE [LARGE SCALE GENOMIC DNA]</scope>
    <source>
        <strain evidence="3">DSM 19858</strain>
    </source>
</reference>
<feature type="transmembrane region" description="Helical" evidence="1">
    <location>
        <begin position="14"/>
        <end position="34"/>
    </location>
</feature>
<dbReference type="STRING" id="192903.SAMN04488513_101139"/>
<feature type="transmembrane region" description="Helical" evidence="1">
    <location>
        <begin position="64"/>
        <end position="82"/>
    </location>
</feature>
<accession>A0A1M6AQH0</accession>
<keyword evidence="1" id="KW-1133">Transmembrane helix</keyword>
<evidence type="ECO:0000313" key="3">
    <source>
        <dbReference type="Proteomes" id="UP000184543"/>
    </source>
</evidence>
<evidence type="ECO:0000313" key="2">
    <source>
        <dbReference type="EMBL" id="SHI38453.1"/>
    </source>
</evidence>
<name>A0A1M6AQH0_9FLAO</name>
<dbReference type="AlphaFoldDB" id="A0A1M6AQH0"/>
<dbReference type="Proteomes" id="UP000184543">
    <property type="component" value="Unassembled WGS sequence"/>
</dbReference>
<proteinExistence type="predicted"/>
<sequence>MTKNMKSKRNIEPIITYSIAIILIGYLLLNYGSFHIDEDYPSSWKAQLIHIVSKFLLNDTAGRMVGQIVLSLLGIVCCFKIYKVIKAK</sequence>
<dbReference type="EMBL" id="FQYU01000001">
    <property type="protein sequence ID" value="SHI38453.1"/>
    <property type="molecule type" value="Genomic_DNA"/>
</dbReference>
<organism evidence="2 3">
    <name type="scientific">Pseudozobellia thermophila</name>
    <dbReference type="NCBI Taxonomy" id="192903"/>
    <lineage>
        <taxon>Bacteria</taxon>
        <taxon>Pseudomonadati</taxon>
        <taxon>Bacteroidota</taxon>
        <taxon>Flavobacteriia</taxon>
        <taxon>Flavobacteriales</taxon>
        <taxon>Flavobacteriaceae</taxon>
        <taxon>Pseudozobellia</taxon>
    </lineage>
</organism>
<keyword evidence="1" id="KW-0472">Membrane</keyword>
<evidence type="ECO:0000256" key="1">
    <source>
        <dbReference type="SAM" id="Phobius"/>
    </source>
</evidence>